<dbReference type="Proteomes" id="UP000219338">
    <property type="component" value="Unassembled WGS sequence"/>
</dbReference>
<dbReference type="AlphaFoldDB" id="A0A284RQU9"/>
<gene>
    <name evidence="1" type="ORF">ARMOST_14534</name>
</gene>
<evidence type="ECO:0000313" key="1">
    <source>
        <dbReference type="EMBL" id="SJL11131.1"/>
    </source>
</evidence>
<protein>
    <recommendedName>
        <fullName evidence="3">F-box domain-containing protein</fullName>
    </recommendedName>
</protein>
<evidence type="ECO:0008006" key="3">
    <source>
        <dbReference type="Google" id="ProtNLM"/>
    </source>
</evidence>
<dbReference type="STRING" id="47428.A0A284RQU9"/>
<accession>A0A284RQU9</accession>
<dbReference type="OrthoDB" id="3365698at2759"/>
<name>A0A284RQU9_ARMOS</name>
<keyword evidence="2" id="KW-1185">Reference proteome</keyword>
<dbReference type="OMA" id="GMHEEAN"/>
<dbReference type="EMBL" id="FUEG01000013">
    <property type="protein sequence ID" value="SJL11131.1"/>
    <property type="molecule type" value="Genomic_DNA"/>
</dbReference>
<organism evidence="1 2">
    <name type="scientific">Armillaria ostoyae</name>
    <name type="common">Armillaria root rot fungus</name>
    <dbReference type="NCBI Taxonomy" id="47428"/>
    <lineage>
        <taxon>Eukaryota</taxon>
        <taxon>Fungi</taxon>
        <taxon>Dikarya</taxon>
        <taxon>Basidiomycota</taxon>
        <taxon>Agaricomycotina</taxon>
        <taxon>Agaricomycetes</taxon>
        <taxon>Agaricomycetidae</taxon>
        <taxon>Agaricales</taxon>
        <taxon>Marasmiineae</taxon>
        <taxon>Physalacriaceae</taxon>
        <taxon>Armillaria</taxon>
    </lineage>
</organism>
<reference evidence="2" key="1">
    <citation type="journal article" date="2017" name="Nat. Ecol. Evol.">
        <title>Genome expansion and lineage-specific genetic innovations in the forest pathogenic fungi Armillaria.</title>
        <authorList>
            <person name="Sipos G."/>
            <person name="Prasanna A.N."/>
            <person name="Walter M.C."/>
            <person name="O'Connor E."/>
            <person name="Balint B."/>
            <person name="Krizsan K."/>
            <person name="Kiss B."/>
            <person name="Hess J."/>
            <person name="Varga T."/>
            <person name="Slot J."/>
            <person name="Riley R."/>
            <person name="Boka B."/>
            <person name="Rigling D."/>
            <person name="Barry K."/>
            <person name="Lee J."/>
            <person name="Mihaltcheva S."/>
            <person name="LaButti K."/>
            <person name="Lipzen A."/>
            <person name="Waldron R."/>
            <person name="Moloney N.M."/>
            <person name="Sperisen C."/>
            <person name="Kredics L."/>
            <person name="Vagvoelgyi C."/>
            <person name="Patrignani A."/>
            <person name="Fitzpatrick D."/>
            <person name="Nagy I."/>
            <person name="Doyle S."/>
            <person name="Anderson J.B."/>
            <person name="Grigoriev I.V."/>
            <person name="Gueldener U."/>
            <person name="Muensterkoetter M."/>
            <person name="Nagy L.G."/>
        </authorList>
    </citation>
    <scope>NUCLEOTIDE SEQUENCE [LARGE SCALE GENOMIC DNA]</scope>
    <source>
        <strain evidence="2">C18/9</strain>
    </source>
</reference>
<sequence>MQRSSLPLDEILAKHDWISAFTHPPDVTSLLHDNVAPSPLQTTQLKASLEGLKNPLVEIDSDLDLLRDAVRSLGADRLRLQSLKNDYETTLSPIRRIPSEIMMEILRRSWKDNEFRGMYSGRRLAGFNVFTVREGPWHLGQVCSSWRNVIKTLCPELWASMTIATPLLYQPKARFRADTVEMLRVVLERSRNHPLDFHFSYYGPVPHSEAEEGASQLMKQCFDIMIAHSRRWRAVEMTIHPSYLPRLALVRGKIDFLRDMYIDCIHNPPSGDIRAFEIAPKLEILHLKGMHEEANILFPASNLVSFLDARPFAGDRLTPTYLAVVKSAPKLLSFSYNDYGVQSLNIHPVLDPPSPVMASSVEELSASSPNFLRSLVLPSLKEVTLTTMYEFDLEEQVITCPVGALGALHQMLLQSQCSLARLCLVDADLDDNLVNVIRLVPRLQEFAIEFYEWVPDIADNYGAIMQSLVTQLSEVSVVDGSLQHSVVPFLQKITVNMHTIRYAHVSFINSAFVDMVASRVRRPHDIPHLTRLRLWVMGRGWSYALDEEAKKTLKSLQGEGLELDFCLDDGDPASESDSNSDEL</sequence>
<proteinExistence type="predicted"/>
<evidence type="ECO:0000313" key="2">
    <source>
        <dbReference type="Proteomes" id="UP000219338"/>
    </source>
</evidence>